<dbReference type="AlphaFoldDB" id="A0A918ZL93"/>
<protein>
    <submittedName>
        <fullName evidence="8">Pyridoxal-dependent decarboxylase</fullName>
    </submittedName>
</protein>
<name>A0A918ZL93_9ACTN</name>
<evidence type="ECO:0000256" key="3">
    <source>
        <dbReference type="ARBA" id="ARBA00022793"/>
    </source>
</evidence>
<evidence type="ECO:0000256" key="6">
    <source>
        <dbReference type="RuleBase" id="RU000382"/>
    </source>
</evidence>
<evidence type="ECO:0000256" key="7">
    <source>
        <dbReference type="SAM" id="MobiDB-lite"/>
    </source>
</evidence>
<organism evidence="8 9">
    <name type="scientific">Streptomyces longispororuber</name>
    <dbReference type="NCBI Taxonomy" id="68230"/>
    <lineage>
        <taxon>Bacteria</taxon>
        <taxon>Bacillati</taxon>
        <taxon>Actinomycetota</taxon>
        <taxon>Actinomycetes</taxon>
        <taxon>Kitasatosporales</taxon>
        <taxon>Streptomycetaceae</taxon>
        <taxon>Streptomyces</taxon>
    </lineage>
</organism>
<dbReference type="InterPro" id="IPR015421">
    <property type="entry name" value="PyrdxlP-dep_Trfase_major"/>
</dbReference>
<keyword evidence="3" id="KW-0210">Decarboxylase</keyword>
<keyword evidence="4 6" id="KW-0663">Pyridoxal phosphate</keyword>
<evidence type="ECO:0000313" key="9">
    <source>
        <dbReference type="Proteomes" id="UP000608024"/>
    </source>
</evidence>
<dbReference type="Gene3D" id="3.90.1150.170">
    <property type="match status" value="1"/>
</dbReference>
<evidence type="ECO:0000256" key="5">
    <source>
        <dbReference type="ARBA" id="ARBA00023239"/>
    </source>
</evidence>
<dbReference type="RefSeq" id="WP_190136099.1">
    <property type="nucleotide sequence ID" value="NZ_BNBT01000030.1"/>
</dbReference>
<keyword evidence="5 6" id="KW-0456">Lyase</keyword>
<feature type="region of interest" description="Disordered" evidence="7">
    <location>
        <begin position="308"/>
        <end position="328"/>
    </location>
</feature>
<keyword evidence="9" id="KW-1185">Reference proteome</keyword>
<dbReference type="InterPro" id="IPR002129">
    <property type="entry name" value="PyrdxlP-dep_de-COase"/>
</dbReference>
<dbReference type="SUPFAM" id="SSF53383">
    <property type="entry name" value="PLP-dependent transferases"/>
    <property type="match status" value="1"/>
</dbReference>
<evidence type="ECO:0000256" key="1">
    <source>
        <dbReference type="ARBA" id="ARBA00001933"/>
    </source>
</evidence>
<dbReference type="GO" id="GO:0004058">
    <property type="term" value="F:aromatic-L-amino-acid decarboxylase activity"/>
    <property type="evidence" value="ECO:0007669"/>
    <property type="project" value="UniProtKB-ARBA"/>
</dbReference>
<comment type="cofactor">
    <cofactor evidence="1 6">
        <name>pyridoxal 5'-phosphate</name>
        <dbReference type="ChEBI" id="CHEBI:597326"/>
    </cofactor>
</comment>
<dbReference type="InterPro" id="IPR015424">
    <property type="entry name" value="PyrdxlP-dep_Trfase"/>
</dbReference>
<dbReference type="Proteomes" id="UP000608024">
    <property type="component" value="Unassembled WGS sequence"/>
</dbReference>
<comment type="similarity">
    <text evidence="2 6">Belongs to the group II decarboxylase family.</text>
</comment>
<evidence type="ECO:0000313" key="8">
    <source>
        <dbReference type="EMBL" id="GHE55794.1"/>
    </source>
</evidence>
<dbReference type="Gene3D" id="3.40.640.10">
    <property type="entry name" value="Type I PLP-dependent aspartate aminotransferase-like (Major domain)"/>
    <property type="match status" value="1"/>
</dbReference>
<accession>A0A918ZL93</accession>
<reference evidence="8" key="1">
    <citation type="journal article" date="2014" name="Int. J. Syst. Evol. Microbiol.">
        <title>Complete genome sequence of Corynebacterium casei LMG S-19264T (=DSM 44701T), isolated from a smear-ripened cheese.</title>
        <authorList>
            <consortium name="US DOE Joint Genome Institute (JGI-PGF)"/>
            <person name="Walter F."/>
            <person name="Albersmeier A."/>
            <person name="Kalinowski J."/>
            <person name="Ruckert C."/>
        </authorList>
    </citation>
    <scope>NUCLEOTIDE SEQUENCE</scope>
    <source>
        <strain evidence="8">JCM 4784</strain>
    </source>
</reference>
<dbReference type="GO" id="GO:0030170">
    <property type="term" value="F:pyridoxal phosphate binding"/>
    <property type="evidence" value="ECO:0007669"/>
    <property type="project" value="InterPro"/>
</dbReference>
<reference evidence="8" key="2">
    <citation type="submission" date="2020-09" db="EMBL/GenBank/DDBJ databases">
        <authorList>
            <person name="Sun Q."/>
            <person name="Ohkuma M."/>
        </authorList>
    </citation>
    <scope>NUCLEOTIDE SEQUENCE</scope>
    <source>
        <strain evidence="8">JCM 4784</strain>
    </source>
</reference>
<dbReference type="GO" id="GO:0019752">
    <property type="term" value="P:carboxylic acid metabolic process"/>
    <property type="evidence" value="ECO:0007669"/>
    <property type="project" value="InterPro"/>
</dbReference>
<feature type="compositionally biased region" description="Basic and acidic residues" evidence="7">
    <location>
        <begin position="315"/>
        <end position="326"/>
    </location>
</feature>
<dbReference type="GO" id="GO:0005737">
    <property type="term" value="C:cytoplasm"/>
    <property type="evidence" value="ECO:0007669"/>
    <property type="project" value="TreeGrafter"/>
</dbReference>
<proteinExistence type="inferred from homology"/>
<comment type="caution">
    <text evidence="8">The sequence shown here is derived from an EMBL/GenBank/DDBJ whole genome shotgun (WGS) entry which is preliminary data.</text>
</comment>
<dbReference type="PANTHER" id="PTHR45677:SF8">
    <property type="entry name" value="CYSTEINE SULFINIC ACID DECARBOXYLASE"/>
    <property type="match status" value="1"/>
</dbReference>
<dbReference type="EMBL" id="BNBT01000030">
    <property type="protein sequence ID" value="GHE55794.1"/>
    <property type="molecule type" value="Genomic_DNA"/>
</dbReference>
<gene>
    <name evidence="8" type="ORF">GCM10018785_26490</name>
</gene>
<dbReference type="PANTHER" id="PTHR45677">
    <property type="entry name" value="GLUTAMATE DECARBOXYLASE-RELATED"/>
    <property type="match status" value="1"/>
</dbReference>
<sequence length="468" mass="48635">MRSHLLTGTTTERYRTPVTDQAERVAARTATASPPHAATVAAAATVADAVDLDTPLPDTAAALDELDRLCPPAAVSPGHPRHLAHLAAPALLPAGPDGPSPWDDRSAGVAHLERRLVDWAAGRLGLGPAADGLFAADSAQADLQALLLAREAAGPGTHRLRVLVPAADHARARAAARLLGLGPDAVVTVPTDRGGRLQTVALARELERCAREGLVPLAVMATAGTAGSGSVDPLAHLADLCAHHGVRLHVRVAYGCGLLASRTRRHLLDGIERADSVTVDFPTSYARPASPAALLVRDGAALRPAAAEYPGPWRAPHEPGPRHADSPVRTAGAPAVVSLWLALRTLGPDALGDRFDACCDLAARGFDLVAADPRFAVTVEPQLCTLVFRHIPAAIRTPADIDRANLYARKALCASGAAAVAGTVVGDRQYLRLTPLNPGTTTADLAAVLDLIAHHAEQYLGDRLVRAS</sequence>
<dbReference type="Pfam" id="PF00282">
    <property type="entry name" value="Pyridoxal_deC"/>
    <property type="match status" value="1"/>
</dbReference>
<evidence type="ECO:0000256" key="4">
    <source>
        <dbReference type="ARBA" id="ARBA00022898"/>
    </source>
</evidence>
<evidence type="ECO:0000256" key="2">
    <source>
        <dbReference type="ARBA" id="ARBA00009533"/>
    </source>
</evidence>